<feature type="non-terminal residue" evidence="1">
    <location>
        <position position="37"/>
    </location>
</feature>
<sequence length="37" mass="3905">MARVVLVFSVAAFQDCGLHIIASTRPEKIEAADGTST</sequence>
<dbReference type="AlphaFoldDB" id="A0A086JBF5"/>
<dbReference type="GO" id="GO:0004527">
    <property type="term" value="F:exonuclease activity"/>
    <property type="evidence" value="ECO:0007669"/>
    <property type="project" value="UniProtKB-KW"/>
</dbReference>
<accession>A0A086JBF5</accession>
<comment type="caution">
    <text evidence="1">The sequence shown here is derived from an EMBL/GenBank/DDBJ whole genome shotgun (WGS) entry which is preliminary data.</text>
</comment>
<reference evidence="1 2" key="1">
    <citation type="submission" date="2014-07" db="EMBL/GenBank/DDBJ databases">
        <authorList>
            <person name="Sibley D."/>
            <person name="Venepally P."/>
            <person name="Karamycheva S."/>
            <person name="Hadjithomas M."/>
            <person name="Khan A."/>
            <person name="Brunk B."/>
            <person name="Roos D."/>
            <person name="Caler E."/>
            <person name="Lorenzi H."/>
        </authorList>
    </citation>
    <scope>NUCLEOTIDE SEQUENCE [LARGE SCALE GENOMIC DNA]</scope>
    <source>
        <strain evidence="1 2">FOU</strain>
    </source>
</reference>
<evidence type="ECO:0000313" key="1">
    <source>
        <dbReference type="EMBL" id="KFG29473.1"/>
    </source>
</evidence>
<name>A0A086JBF5_TOXGO</name>
<keyword evidence="1" id="KW-0378">Hydrolase</keyword>
<organism evidence="1 2">
    <name type="scientific">Toxoplasma gondii FOU</name>
    <dbReference type="NCBI Taxonomy" id="943167"/>
    <lineage>
        <taxon>Eukaryota</taxon>
        <taxon>Sar</taxon>
        <taxon>Alveolata</taxon>
        <taxon>Apicomplexa</taxon>
        <taxon>Conoidasida</taxon>
        <taxon>Coccidia</taxon>
        <taxon>Eucoccidiorida</taxon>
        <taxon>Eimeriorina</taxon>
        <taxon>Sarcocystidae</taxon>
        <taxon>Toxoplasma</taxon>
    </lineage>
</organism>
<dbReference type="Proteomes" id="UP000028838">
    <property type="component" value="Unassembled WGS sequence"/>
</dbReference>
<dbReference type="EMBL" id="AEYH02003306">
    <property type="protein sequence ID" value="KFG29473.1"/>
    <property type="molecule type" value="Genomic_DNA"/>
</dbReference>
<gene>
    <name evidence="1" type="ORF">TGFOU_407790</name>
</gene>
<dbReference type="VEuPathDB" id="ToxoDB:TGFOU_407790"/>
<protein>
    <submittedName>
        <fullName evidence="1">Putative XRN 5'-3' exonuclease amine-terminus protein</fullName>
    </submittedName>
</protein>
<proteinExistence type="predicted"/>
<evidence type="ECO:0000313" key="2">
    <source>
        <dbReference type="Proteomes" id="UP000028838"/>
    </source>
</evidence>
<keyword evidence="1" id="KW-0269">Exonuclease</keyword>
<keyword evidence="1" id="KW-0540">Nuclease</keyword>